<dbReference type="Pfam" id="PF01370">
    <property type="entry name" value="Epimerase"/>
    <property type="match status" value="1"/>
</dbReference>
<dbReference type="InterPro" id="IPR036291">
    <property type="entry name" value="NAD(P)-bd_dom_sf"/>
</dbReference>
<dbReference type="SUPFAM" id="SSF51735">
    <property type="entry name" value="NAD(P)-binding Rossmann-fold domains"/>
    <property type="match status" value="1"/>
</dbReference>
<organism evidence="3 4">
    <name type="scientific">Archangium gephyra</name>
    <dbReference type="NCBI Taxonomy" id="48"/>
    <lineage>
        <taxon>Bacteria</taxon>
        <taxon>Pseudomonadati</taxon>
        <taxon>Myxococcota</taxon>
        <taxon>Myxococcia</taxon>
        <taxon>Myxococcales</taxon>
        <taxon>Cystobacterineae</taxon>
        <taxon>Archangiaceae</taxon>
        <taxon>Archangium</taxon>
    </lineage>
</organism>
<comment type="caution">
    <text evidence="3">The sequence shown here is derived from an EMBL/GenBank/DDBJ whole genome shotgun (WGS) entry which is preliminary data.</text>
</comment>
<dbReference type="Gene3D" id="3.40.50.720">
    <property type="entry name" value="NAD(P)-binding Rossmann-like Domain"/>
    <property type="match status" value="1"/>
</dbReference>
<evidence type="ECO:0000313" key="3">
    <source>
        <dbReference type="EMBL" id="PZR02874.1"/>
    </source>
</evidence>
<reference evidence="3 4" key="1">
    <citation type="submission" date="2017-08" db="EMBL/GenBank/DDBJ databases">
        <title>Infants hospitalized years apart are colonized by the same room-sourced microbial strains.</title>
        <authorList>
            <person name="Brooks B."/>
            <person name="Olm M.R."/>
            <person name="Firek B.A."/>
            <person name="Baker R."/>
            <person name="Thomas B.C."/>
            <person name="Morowitz M.J."/>
            <person name="Banfield J.F."/>
        </authorList>
    </citation>
    <scope>NUCLEOTIDE SEQUENCE [LARGE SCALE GENOMIC DNA]</scope>
    <source>
        <strain evidence="3">S2_003_000_R2_14</strain>
    </source>
</reference>
<evidence type="ECO:0000313" key="4">
    <source>
        <dbReference type="Proteomes" id="UP000249061"/>
    </source>
</evidence>
<accession>A0A2W5UHW3</accession>
<comment type="similarity">
    <text evidence="1">Belongs to the NAD(P)-dependent epimerase/dehydratase family.</text>
</comment>
<dbReference type="InterPro" id="IPR001509">
    <property type="entry name" value="Epimerase_deHydtase"/>
</dbReference>
<dbReference type="AlphaFoldDB" id="A0A2W5UHW3"/>
<protein>
    <submittedName>
        <fullName evidence="3">Epimerase</fullName>
    </submittedName>
</protein>
<evidence type="ECO:0000259" key="2">
    <source>
        <dbReference type="Pfam" id="PF01370"/>
    </source>
</evidence>
<gene>
    <name evidence="3" type="ORF">DI536_36780</name>
</gene>
<sequence length="317" mass="34345">MTRTYLVTGAVGFLGAHLTRLLSSQGHRVVAVDLGLQPDAEAQCARIESLPGVRLVLGDLADPSFVAELPAVDGVYHLAALNGTANFYSRPWDTVWHSTIPTLLLLEHFARLGTGFFFYAGSSEAYAGTVTTFGWPVPTAENVPLSIQDPRELRWSYGGAKLHGEIASFAAAAQLGLPVVVGRFHNAYGPHMGVHHVIPDFIERGRRGVFELHGARQTRSFIYVDDAVRAMTVVAEHALGEVVNIGSPDEVVIADLAQIIMRQAGWRGEIVEHPAPSGSVERRAPDVTRLSELMDVAEFVSLDEGISRTLPSYLDAD</sequence>
<dbReference type="Proteomes" id="UP000249061">
    <property type="component" value="Unassembled WGS sequence"/>
</dbReference>
<dbReference type="EMBL" id="QFQP01000169">
    <property type="protein sequence ID" value="PZR02874.1"/>
    <property type="molecule type" value="Genomic_DNA"/>
</dbReference>
<name>A0A2W5UHW3_9BACT</name>
<evidence type="ECO:0000256" key="1">
    <source>
        <dbReference type="ARBA" id="ARBA00007637"/>
    </source>
</evidence>
<dbReference type="PANTHER" id="PTHR43000">
    <property type="entry name" value="DTDP-D-GLUCOSE 4,6-DEHYDRATASE-RELATED"/>
    <property type="match status" value="1"/>
</dbReference>
<proteinExistence type="inferred from homology"/>
<feature type="domain" description="NAD-dependent epimerase/dehydratase" evidence="2">
    <location>
        <begin position="6"/>
        <end position="246"/>
    </location>
</feature>